<feature type="domain" description="Methyltransferase type 11" evidence="1">
    <location>
        <begin position="50"/>
        <end position="137"/>
    </location>
</feature>
<protein>
    <recommendedName>
        <fullName evidence="1">Methyltransferase type 11 domain-containing protein</fullName>
    </recommendedName>
</protein>
<evidence type="ECO:0000313" key="3">
    <source>
        <dbReference type="Proteomes" id="UP000620064"/>
    </source>
</evidence>
<gene>
    <name evidence="2" type="ORF">GCM10010992_26740</name>
</gene>
<dbReference type="InterPro" id="IPR013216">
    <property type="entry name" value="Methyltransf_11"/>
</dbReference>
<dbReference type="CDD" id="cd02440">
    <property type="entry name" value="AdoMet_MTases"/>
    <property type="match status" value="1"/>
</dbReference>
<reference evidence="3" key="1">
    <citation type="journal article" date="2019" name="Int. J. Syst. Evol. Microbiol.">
        <title>The Global Catalogue of Microorganisms (GCM) 10K type strain sequencing project: providing services to taxonomists for standard genome sequencing and annotation.</title>
        <authorList>
            <consortium name="The Broad Institute Genomics Platform"/>
            <consortium name="The Broad Institute Genome Sequencing Center for Infectious Disease"/>
            <person name="Wu L."/>
            <person name="Ma J."/>
        </authorList>
    </citation>
    <scope>NUCLEOTIDE SEQUENCE [LARGE SCALE GENOMIC DNA]</scope>
    <source>
        <strain evidence="3">CGMCC 1.7656</strain>
    </source>
</reference>
<dbReference type="Proteomes" id="UP000620064">
    <property type="component" value="Unassembled WGS sequence"/>
</dbReference>
<dbReference type="EMBL" id="BMLV01000007">
    <property type="protein sequence ID" value="GGP06498.1"/>
    <property type="molecule type" value="Genomic_DNA"/>
</dbReference>
<organism evidence="2 3">
    <name type="scientific">Cloacibacterium rupense</name>
    <dbReference type="NCBI Taxonomy" id="517423"/>
    <lineage>
        <taxon>Bacteria</taxon>
        <taxon>Pseudomonadati</taxon>
        <taxon>Bacteroidota</taxon>
        <taxon>Flavobacteriia</taxon>
        <taxon>Flavobacteriales</taxon>
        <taxon>Weeksellaceae</taxon>
    </lineage>
</organism>
<proteinExistence type="predicted"/>
<dbReference type="Pfam" id="PF08241">
    <property type="entry name" value="Methyltransf_11"/>
    <property type="match status" value="1"/>
</dbReference>
<dbReference type="SUPFAM" id="SSF53335">
    <property type="entry name" value="S-adenosyl-L-methionine-dependent methyltransferases"/>
    <property type="match status" value="1"/>
</dbReference>
<comment type="caution">
    <text evidence="2">The sequence shown here is derived from an EMBL/GenBank/DDBJ whole genome shotgun (WGS) entry which is preliminary data.</text>
</comment>
<dbReference type="InterPro" id="IPR029063">
    <property type="entry name" value="SAM-dependent_MTases_sf"/>
</dbReference>
<evidence type="ECO:0000259" key="1">
    <source>
        <dbReference type="Pfam" id="PF08241"/>
    </source>
</evidence>
<dbReference type="RefSeq" id="WP_188618642.1">
    <property type="nucleotide sequence ID" value="NZ_BMLV01000007.1"/>
</dbReference>
<evidence type="ECO:0000313" key="2">
    <source>
        <dbReference type="EMBL" id="GGP06498.1"/>
    </source>
</evidence>
<accession>A0ABQ2NSW2</accession>
<dbReference type="PANTHER" id="PTHR43861:SF6">
    <property type="entry name" value="METHYLTRANSFERASE TYPE 11"/>
    <property type="match status" value="1"/>
</dbReference>
<keyword evidence="3" id="KW-1185">Reference proteome</keyword>
<sequence length="225" mass="26745">MSTEKIIEYYDQLASEYDENRFGNSYGQFIDFQERRILNKIFKNQSGKILDIACGSGRLTNFATSGADASEEMLKIAHKKFPEKEFFQAKSNDLPFEKENFQGCLTFHFIMHLDEDIFTKTIDEVHRILSKNGTFVFDIPVKNRRKILNQNQENWHAALSFNQDEIEKFIKNKFEIRKKFGLLIIPIHRIPKRFRKYFLTFDFLLSNFGLLKNLSSYHIYELRKI</sequence>
<dbReference type="Gene3D" id="3.40.50.150">
    <property type="entry name" value="Vaccinia Virus protein VP39"/>
    <property type="match status" value="1"/>
</dbReference>
<dbReference type="PANTHER" id="PTHR43861">
    <property type="entry name" value="TRANS-ACONITATE 2-METHYLTRANSFERASE-RELATED"/>
    <property type="match status" value="1"/>
</dbReference>
<name>A0ABQ2NSW2_9FLAO</name>